<evidence type="ECO:0000256" key="2">
    <source>
        <dbReference type="ARBA" id="ARBA00022917"/>
    </source>
</evidence>
<keyword evidence="2" id="KW-0648">Protein biosynthesis</keyword>
<accession>A0ABV4D7F0</accession>
<comment type="caution">
    <text evidence="4">The sequence shown here is derived from an EMBL/GenBank/DDBJ whole genome shotgun (WGS) entry which is preliminary data.</text>
</comment>
<dbReference type="InterPro" id="IPR040285">
    <property type="entry name" value="ProX/PRXD1"/>
</dbReference>
<dbReference type="PANTHER" id="PTHR31423:SF3">
    <property type="entry name" value="PROLYL-TRNA SYNTHETASE ASSOCIATED DOMAIN-CONTAINING PROTEIN 1-RELATED"/>
    <property type="match status" value="1"/>
</dbReference>
<proteinExistence type="inferred from homology"/>
<protein>
    <submittedName>
        <fullName evidence="4">YbaK/EbsC family protein</fullName>
    </submittedName>
</protein>
<dbReference type="Proteomes" id="UP001565242">
    <property type="component" value="Unassembled WGS sequence"/>
</dbReference>
<evidence type="ECO:0000256" key="1">
    <source>
        <dbReference type="ARBA" id="ARBA00010201"/>
    </source>
</evidence>
<dbReference type="InterPro" id="IPR036754">
    <property type="entry name" value="YbaK/aa-tRNA-synt-asso_dom_sf"/>
</dbReference>
<dbReference type="EMBL" id="JBCLSQ010000003">
    <property type="protein sequence ID" value="MEY8537199.1"/>
    <property type="molecule type" value="Genomic_DNA"/>
</dbReference>
<dbReference type="InterPro" id="IPR007214">
    <property type="entry name" value="YbaK/aa-tRNA-synth-assoc-dom"/>
</dbReference>
<dbReference type="CDD" id="cd04335">
    <property type="entry name" value="PrdX_deacylase"/>
    <property type="match status" value="1"/>
</dbReference>
<comment type="similarity">
    <text evidence="1">Belongs to the PRORSD1 family.</text>
</comment>
<dbReference type="Pfam" id="PF04073">
    <property type="entry name" value="tRNA_edit"/>
    <property type="match status" value="1"/>
</dbReference>
<evidence type="ECO:0000259" key="3">
    <source>
        <dbReference type="Pfam" id="PF04073"/>
    </source>
</evidence>
<dbReference type="RefSeq" id="WP_369917699.1">
    <property type="nucleotide sequence ID" value="NZ_JBCLSQ010000003.1"/>
</dbReference>
<evidence type="ECO:0000313" key="4">
    <source>
        <dbReference type="EMBL" id="MEY8537199.1"/>
    </source>
</evidence>
<reference evidence="4 5" key="1">
    <citation type="submission" date="2024-03" db="EMBL/GenBank/DDBJ databases">
        <title>Mouse gut bacterial collection (mGBC) of GemPharmatech.</title>
        <authorList>
            <person name="He Y."/>
            <person name="Dong L."/>
            <person name="Wu D."/>
            <person name="Gao X."/>
            <person name="Lin Z."/>
        </authorList>
    </citation>
    <scope>NUCLEOTIDE SEQUENCE [LARGE SCALE GENOMIC DNA]</scope>
    <source>
        <strain evidence="4 5">20-218</strain>
    </source>
</reference>
<organism evidence="4 5">
    <name type="scientific">Lactococcus muris</name>
    <dbReference type="NCBI Taxonomy" id="2941330"/>
    <lineage>
        <taxon>Bacteria</taxon>
        <taxon>Bacillati</taxon>
        <taxon>Bacillota</taxon>
        <taxon>Bacilli</taxon>
        <taxon>Lactobacillales</taxon>
        <taxon>Streptococcaceae</taxon>
        <taxon>Lactococcus</taxon>
    </lineage>
</organism>
<dbReference type="PANTHER" id="PTHR31423">
    <property type="entry name" value="YBAK DOMAIN-CONTAINING PROTEIN"/>
    <property type="match status" value="1"/>
</dbReference>
<dbReference type="SUPFAM" id="SSF55826">
    <property type="entry name" value="YbaK/ProRS associated domain"/>
    <property type="match status" value="1"/>
</dbReference>
<keyword evidence="5" id="KW-1185">Reference proteome</keyword>
<feature type="domain" description="YbaK/aminoacyl-tRNA synthetase-associated" evidence="3">
    <location>
        <begin position="23"/>
        <end position="148"/>
    </location>
</feature>
<dbReference type="Gene3D" id="3.90.960.10">
    <property type="entry name" value="YbaK/aminoacyl-tRNA synthetase-associated domain"/>
    <property type="match status" value="1"/>
</dbReference>
<gene>
    <name evidence="4" type="ORF">AALM99_01895</name>
</gene>
<sequence length="163" mass="19008">MRNFGEVEELMAKLKIPYQIVEHPASYSTEESDKYIEGHEGCRSKTLVLANKKSTQFYMVIMDDSKRVEMNKLGEVLGVNRLHFASEERLESMLGLQPGIVSIYGLVDNKMDNMHVYFDREMLEEHDIMTFHPNDNTKTIFFPMEDCFKILESQGYTYAIIDF</sequence>
<name>A0ABV4D7F0_9LACT</name>
<evidence type="ECO:0000313" key="5">
    <source>
        <dbReference type="Proteomes" id="UP001565242"/>
    </source>
</evidence>